<dbReference type="PANTHER" id="PTHR37944:SF1">
    <property type="entry name" value="PORIN B"/>
    <property type="match status" value="1"/>
</dbReference>
<reference evidence="3 4" key="1">
    <citation type="submission" date="2017-02" db="EMBL/GenBank/DDBJ databases">
        <title>Chromobacterium haemolyticum H5244.</title>
        <authorList>
            <person name="Gulvik C.A."/>
        </authorList>
    </citation>
    <scope>NUCLEOTIDE SEQUENCE [LARGE SCALE GENOMIC DNA]</scope>
    <source>
        <strain evidence="3 4">H5244</strain>
    </source>
</reference>
<dbReference type="GO" id="GO:0016020">
    <property type="term" value="C:membrane"/>
    <property type="evidence" value="ECO:0007669"/>
    <property type="project" value="InterPro"/>
</dbReference>
<dbReference type="InterPro" id="IPR007049">
    <property type="entry name" value="Carb-sel_porin_OprB"/>
</dbReference>
<dbReference type="Gene3D" id="2.40.160.180">
    <property type="entry name" value="Carbohydrate-selective porin OprB"/>
    <property type="match status" value="1"/>
</dbReference>
<dbReference type="PANTHER" id="PTHR37944">
    <property type="entry name" value="PORIN B"/>
    <property type="match status" value="1"/>
</dbReference>
<dbReference type="EMBL" id="MUKV01000007">
    <property type="protein sequence ID" value="OQS41712.1"/>
    <property type="molecule type" value="Genomic_DNA"/>
</dbReference>
<sequence>MPILFSTTDPRSLPLALGLTVGILLSPAITQADSGRDDIPAWDGTVLGFEPQAGDLLSTDTGIRNWLERYGFRYRLAHVSQTAYNAKGGYNTDKKAEYIDQLSLTFTQSLEALTGIPDAAIEGNIVNRNHDNNLTSTRLQDPRIGFNDLTQESWGGQSITRLGWLNFRRSFLDGKLQWRIGLMNKVQDFDQIIPCDFQMLSLCGGKSADSGTWYNWNVHYWGSTLQYRLTPELTLLTGLLEQNPQAPSRSHAWSVSTDGSRGILLPLEAEWRTRRFGLPGIYSLGLLYTNAKQTDLYLGQSGGPGTVDPAGYRQYRNTWFLYTGFNQQLTRHADSANRGLSLAWSLGLAEQRSNKSRYSTALALRYRGPFDARPNDWLALGVAKMQGSSNFRRSQNFLNQQSGVEDYSDPRYAPLPESSVNAELYYRFKVTPWLELQPLIQYWGRPGGIAQTSDAWVVGLKTAINF</sequence>
<evidence type="ECO:0000256" key="1">
    <source>
        <dbReference type="ARBA" id="ARBA00008769"/>
    </source>
</evidence>
<gene>
    <name evidence="3" type="ORF">B0T45_08240</name>
</gene>
<name>A0A1W0D4D3_9NEIS</name>
<dbReference type="InterPro" id="IPR052932">
    <property type="entry name" value="OprB_Porin"/>
</dbReference>
<evidence type="ECO:0000313" key="4">
    <source>
        <dbReference type="Proteomes" id="UP000192721"/>
    </source>
</evidence>
<dbReference type="Proteomes" id="UP000192721">
    <property type="component" value="Unassembled WGS sequence"/>
</dbReference>
<dbReference type="Pfam" id="PF04966">
    <property type="entry name" value="OprB"/>
    <property type="match status" value="1"/>
</dbReference>
<protein>
    <submittedName>
        <fullName evidence="3">Carbohydrate porin</fullName>
    </submittedName>
</protein>
<dbReference type="GO" id="GO:0008643">
    <property type="term" value="P:carbohydrate transport"/>
    <property type="evidence" value="ECO:0007669"/>
    <property type="project" value="InterPro"/>
</dbReference>
<accession>A0A1W0D4D3</accession>
<dbReference type="GO" id="GO:0015288">
    <property type="term" value="F:porin activity"/>
    <property type="evidence" value="ECO:0007669"/>
    <property type="project" value="InterPro"/>
</dbReference>
<proteinExistence type="inferred from homology"/>
<evidence type="ECO:0000256" key="2">
    <source>
        <dbReference type="RuleBase" id="RU363072"/>
    </source>
</evidence>
<dbReference type="AlphaFoldDB" id="A0A1W0D4D3"/>
<comment type="caution">
    <text evidence="3">The sequence shown here is derived from an EMBL/GenBank/DDBJ whole genome shotgun (WGS) entry which is preliminary data.</text>
</comment>
<organism evidence="3 4">
    <name type="scientific">Chromobacterium haemolyticum</name>
    <dbReference type="NCBI Taxonomy" id="394935"/>
    <lineage>
        <taxon>Bacteria</taxon>
        <taxon>Pseudomonadati</taxon>
        <taxon>Pseudomonadota</taxon>
        <taxon>Betaproteobacteria</taxon>
        <taxon>Neisseriales</taxon>
        <taxon>Chromobacteriaceae</taxon>
        <taxon>Chromobacterium</taxon>
    </lineage>
</organism>
<dbReference type="RefSeq" id="WP_081555160.1">
    <property type="nucleotide sequence ID" value="NZ_MUKV01000007.1"/>
</dbReference>
<comment type="similarity">
    <text evidence="1 2">Belongs to the OprB family.</text>
</comment>
<dbReference type="InterPro" id="IPR038673">
    <property type="entry name" value="OprB_sf"/>
</dbReference>
<evidence type="ECO:0000313" key="3">
    <source>
        <dbReference type="EMBL" id="OQS41712.1"/>
    </source>
</evidence>
<dbReference type="OrthoDB" id="545475at2"/>